<keyword evidence="5 8" id="KW-1133">Transmembrane helix</keyword>
<accession>A0A1S3HVR8</accession>
<feature type="region of interest" description="Disordered" evidence="7">
    <location>
        <begin position="499"/>
        <end position="529"/>
    </location>
</feature>
<evidence type="ECO:0000256" key="9">
    <source>
        <dbReference type="SAM" id="SignalP"/>
    </source>
</evidence>
<comment type="subcellular location">
    <subcellularLocation>
        <location evidence="1">Membrane</location>
        <topology evidence="1">Multi-pass membrane protein</topology>
    </subcellularLocation>
</comment>
<evidence type="ECO:0000256" key="7">
    <source>
        <dbReference type="SAM" id="MobiDB-lite"/>
    </source>
</evidence>
<feature type="transmembrane region" description="Helical" evidence="8">
    <location>
        <begin position="246"/>
        <end position="267"/>
    </location>
</feature>
<proteinExistence type="inferred from homology"/>
<dbReference type="InterPro" id="IPR002657">
    <property type="entry name" value="BilAc:Na_symport/Acr3"/>
</dbReference>
<reference evidence="11" key="1">
    <citation type="submission" date="2025-08" db="UniProtKB">
        <authorList>
            <consortium name="RefSeq"/>
        </authorList>
    </citation>
    <scope>IDENTIFICATION</scope>
    <source>
        <tissue evidence="11">Gonads</tissue>
    </source>
</reference>
<evidence type="ECO:0000256" key="2">
    <source>
        <dbReference type="ARBA" id="ARBA00006528"/>
    </source>
</evidence>
<evidence type="ECO:0000313" key="10">
    <source>
        <dbReference type="Proteomes" id="UP000085678"/>
    </source>
</evidence>
<feature type="compositionally biased region" description="Basic and acidic residues" evidence="7">
    <location>
        <begin position="499"/>
        <end position="508"/>
    </location>
</feature>
<comment type="similarity">
    <text evidence="2">Belongs to the bile acid:sodium symporter (BASS) (TC 2.A.28) family.</text>
</comment>
<keyword evidence="9" id="KW-0732">Signal</keyword>
<feature type="chain" id="PRO_5010248136" evidence="9">
    <location>
        <begin position="21"/>
        <end position="529"/>
    </location>
</feature>
<dbReference type="KEGG" id="lak:106158597"/>
<evidence type="ECO:0000256" key="1">
    <source>
        <dbReference type="ARBA" id="ARBA00004141"/>
    </source>
</evidence>
<keyword evidence="3 8" id="KW-0812">Transmembrane</keyword>
<dbReference type="Proteomes" id="UP000085678">
    <property type="component" value="Unplaced"/>
</dbReference>
<evidence type="ECO:0000256" key="6">
    <source>
        <dbReference type="ARBA" id="ARBA00023136"/>
    </source>
</evidence>
<keyword evidence="4" id="KW-0813">Transport</keyword>
<name>A0A1S3HVR8_LINAN</name>
<dbReference type="InterPro" id="IPR038770">
    <property type="entry name" value="Na+/solute_symporter_sf"/>
</dbReference>
<dbReference type="GO" id="GO:0015293">
    <property type="term" value="F:symporter activity"/>
    <property type="evidence" value="ECO:0007669"/>
    <property type="project" value="UniProtKB-KW"/>
</dbReference>
<dbReference type="PANTHER" id="PTHR10361:SF28">
    <property type="entry name" value="P3 PROTEIN-RELATED"/>
    <property type="match status" value="1"/>
</dbReference>
<organism evidence="10 11">
    <name type="scientific">Lingula anatina</name>
    <name type="common">Brachiopod</name>
    <name type="synonym">Lingula unguis</name>
    <dbReference type="NCBI Taxonomy" id="7574"/>
    <lineage>
        <taxon>Eukaryota</taxon>
        <taxon>Metazoa</taxon>
        <taxon>Spiralia</taxon>
        <taxon>Lophotrochozoa</taxon>
        <taxon>Brachiopoda</taxon>
        <taxon>Linguliformea</taxon>
        <taxon>Lingulata</taxon>
        <taxon>Lingulida</taxon>
        <taxon>Linguloidea</taxon>
        <taxon>Lingulidae</taxon>
        <taxon>Lingula</taxon>
    </lineage>
</organism>
<feature type="transmembrane region" description="Helical" evidence="8">
    <location>
        <begin position="302"/>
        <end position="322"/>
    </location>
</feature>
<dbReference type="Pfam" id="PF01758">
    <property type="entry name" value="SBF"/>
    <property type="match status" value="1"/>
</dbReference>
<feature type="transmembrane region" description="Helical" evidence="8">
    <location>
        <begin position="342"/>
        <end position="361"/>
    </location>
</feature>
<sequence length="529" mass="57205">MHACALGCVVCLLLVTALTALEMENILDSGHRDPDTLSANSVDGNISVQFNFIPSKSVTVYMDYDSVVEFNFTVPTEYNDGASGDVAWTLHVHSSDDRVFQVLTGHTVVLNMGPGVDRAPDSIKYNYVNTSNNGDESLSVLGTSQPRDGSNVSVSAANVSLRAVLIGRASLRFFVFRNSSEPSGREDQPKFLPVDYGVVVIRKPRWLDTAFTVVVTAFVLFSTMGMGCKADLEVVKEVLKKPIGPVTGFGCQYVLMPLLAYAIAKIVQFDTAMALGFFCGGCCPGGGASNIYSFLLDGDLTLSITMTLISTIAALAMIPFWMFTLGQTLLHGHEVTIPFVNIVQALAYIIIPVVIGMAIKYKSDRAAKIILKVIKPFSVICIIFLFTAGIYANLYMFKLFSNKVIIAGCLLPYAGFIAGGLVTLATRQSWERIKTVAIETGIQNVGVAVVLLRFSLPSPEGDIACIAPIGAAIFTPLPLMLWVIGYLIYKKCIRKPVKGADEKEKEALNKTAPPDEDSKEVVDSQISTV</sequence>
<dbReference type="GO" id="GO:0016020">
    <property type="term" value="C:membrane"/>
    <property type="evidence" value="ECO:0007669"/>
    <property type="project" value="UniProtKB-SubCell"/>
</dbReference>
<keyword evidence="10" id="KW-1185">Reference proteome</keyword>
<feature type="transmembrane region" description="Helical" evidence="8">
    <location>
        <begin position="466"/>
        <end position="489"/>
    </location>
</feature>
<feature type="signal peptide" evidence="9">
    <location>
        <begin position="1"/>
        <end position="20"/>
    </location>
</feature>
<dbReference type="InParanoid" id="A0A1S3HVR8"/>
<dbReference type="InterPro" id="IPR004710">
    <property type="entry name" value="Bilac:Na_transpt"/>
</dbReference>
<gene>
    <name evidence="11" type="primary">LOC106158597</name>
</gene>
<evidence type="ECO:0000313" key="11">
    <source>
        <dbReference type="RefSeq" id="XP_013390113.1"/>
    </source>
</evidence>
<feature type="transmembrane region" description="Helical" evidence="8">
    <location>
        <begin position="404"/>
        <end position="424"/>
    </location>
</feature>
<dbReference type="RefSeq" id="XP_013390113.1">
    <property type="nucleotide sequence ID" value="XM_013534659.1"/>
</dbReference>
<dbReference type="FunCoup" id="A0A1S3HVR8">
    <property type="interactions" value="170"/>
</dbReference>
<keyword evidence="4" id="KW-0769">Symport</keyword>
<keyword evidence="6 8" id="KW-0472">Membrane</keyword>
<evidence type="ECO:0000256" key="8">
    <source>
        <dbReference type="SAM" id="Phobius"/>
    </source>
</evidence>
<dbReference type="Gene3D" id="1.20.1530.20">
    <property type="match status" value="1"/>
</dbReference>
<evidence type="ECO:0000256" key="4">
    <source>
        <dbReference type="ARBA" id="ARBA00022847"/>
    </source>
</evidence>
<dbReference type="GeneID" id="106158597"/>
<protein>
    <submittedName>
        <fullName evidence="11">Ileal sodium/bile acid cotransporter</fullName>
    </submittedName>
</protein>
<feature type="transmembrane region" description="Helical" evidence="8">
    <location>
        <begin position="373"/>
        <end position="392"/>
    </location>
</feature>
<evidence type="ECO:0000256" key="3">
    <source>
        <dbReference type="ARBA" id="ARBA00022692"/>
    </source>
</evidence>
<evidence type="ECO:0000256" key="5">
    <source>
        <dbReference type="ARBA" id="ARBA00022989"/>
    </source>
</evidence>
<feature type="transmembrane region" description="Helical" evidence="8">
    <location>
        <begin position="273"/>
        <end position="295"/>
    </location>
</feature>
<dbReference type="OrthoDB" id="203097at2759"/>
<dbReference type="PANTHER" id="PTHR10361">
    <property type="entry name" value="SODIUM-BILE ACID COTRANSPORTER"/>
    <property type="match status" value="1"/>
</dbReference>
<feature type="transmembrane region" description="Helical" evidence="8">
    <location>
        <begin position="206"/>
        <end position="225"/>
    </location>
</feature>
<dbReference type="AlphaFoldDB" id="A0A1S3HVR8"/>